<dbReference type="SUPFAM" id="SSF56349">
    <property type="entry name" value="DNA breaking-rejoining enzymes"/>
    <property type="match status" value="1"/>
</dbReference>
<dbReference type="PANTHER" id="PTHR30349:SF64">
    <property type="entry name" value="PROPHAGE INTEGRASE INTD-RELATED"/>
    <property type="match status" value="1"/>
</dbReference>
<dbReference type="PROSITE" id="PS51898">
    <property type="entry name" value="TYR_RECOMBINASE"/>
    <property type="match status" value="1"/>
</dbReference>
<dbReference type="GeneID" id="92812920"/>
<dbReference type="InterPro" id="IPR050090">
    <property type="entry name" value="Tyrosine_recombinase_XerCD"/>
</dbReference>
<dbReference type="Gene3D" id="1.10.443.10">
    <property type="entry name" value="Intergrase catalytic core"/>
    <property type="match status" value="1"/>
</dbReference>
<protein>
    <submittedName>
        <fullName evidence="7">Tyrosine-type recombinase/integrase</fullName>
    </submittedName>
</protein>
<dbReference type="RefSeq" id="WP_180948897.1">
    <property type="nucleotide sequence ID" value="NZ_CAUPFC010000005.1"/>
</dbReference>
<comment type="similarity">
    <text evidence="1">Belongs to the 'phage' integrase family.</text>
</comment>
<comment type="caution">
    <text evidence="7">The sequence shown here is derived from an EMBL/GenBank/DDBJ whole genome shotgun (WGS) entry which is preliminary data.</text>
</comment>
<evidence type="ECO:0000256" key="3">
    <source>
        <dbReference type="ARBA" id="ARBA00023172"/>
    </source>
</evidence>
<dbReference type="PANTHER" id="PTHR30349">
    <property type="entry name" value="PHAGE INTEGRASE-RELATED"/>
    <property type="match status" value="1"/>
</dbReference>
<dbReference type="CDD" id="cd00397">
    <property type="entry name" value="DNA_BRE_C"/>
    <property type="match status" value="1"/>
</dbReference>
<evidence type="ECO:0000256" key="2">
    <source>
        <dbReference type="ARBA" id="ARBA00023125"/>
    </source>
</evidence>
<dbReference type="InterPro" id="IPR010998">
    <property type="entry name" value="Integrase_recombinase_N"/>
</dbReference>
<evidence type="ECO:0000259" key="6">
    <source>
        <dbReference type="PROSITE" id="PS51900"/>
    </source>
</evidence>
<dbReference type="Proteomes" id="UP001288320">
    <property type="component" value="Unassembled WGS sequence"/>
</dbReference>
<evidence type="ECO:0000313" key="10">
    <source>
        <dbReference type="Proteomes" id="UP001288320"/>
    </source>
</evidence>
<dbReference type="InterPro" id="IPR011010">
    <property type="entry name" value="DNA_brk_join_enz"/>
</dbReference>
<gene>
    <name evidence="7" type="ORF">R6G74_02705</name>
    <name evidence="8" type="ORF">R6P33_07795</name>
</gene>
<keyword evidence="3" id="KW-0233">DNA recombination</keyword>
<organism evidence="7 10">
    <name type="scientific">Actinotignum timonense</name>
    <dbReference type="NCBI Taxonomy" id="1870995"/>
    <lineage>
        <taxon>Bacteria</taxon>
        <taxon>Bacillati</taxon>
        <taxon>Actinomycetota</taxon>
        <taxon>Actinomycetes</taxon>
        <taxon>Actinomycetales</taxon>
        <taxon>Actinomycetaceae</taxon>
        <taxon>Actinotignum</taxon>
    </lineage>
</organism>
<dbReference type="PROSITE" id="PS51900">
    <property type="entry name" value="CB"/>
    <property type="match status" value="1"/>
</dbReference>
<dbReference type="InterPro" id="IPR013762">
    <property type="entry name" value="Integrase-like_cat_sf"/>
</dbReference>
<proteinExistence type="inferred from homology"/>
<sequence length="272" mass="30651">MEKDNPRNEHVLDQWRLAMAAQSLSQTTITERIRVVGALSRDTSVTALEMKSEDIVSWLAQRPSASTKWSYYTHLNAFYRWALRMALINKNPLDVIPAPKKPKSAPRPIPTELITTVLSSNLHIRTRAMIVLAYYEGLRTHEIAKIRGADYDPLTTQLTILGKGGKMAFIAAHPKVQEIAKQMPQHGFWFPAYVKAGHISPKSVGYTIKTTFKRHGITMTAHQLRHSFGTDLVAKGVNLRVVQTLMRHESIQSTAIYTQVTNAQQQLAIENL</sequence>
<dbReference type="Pfam" id="PF00589">
    <property type="entry name" value="Phage_integrase"/>
    <property type="match status" value="1"/>
</dbReference>
<dbReference type="InterPro" id="IPR044068">
    <property type="entry name" value="CB"/>
</dbReference>
<dbReference type="InterPro" id="IPR002104">
    <property type="entry name" value="Integrase_catalytic"/>
</dbReference>
<evidence type="ECO:0000313" key="8">
    <source>
        <dbReference type="EMBL" id="MDY5146914.1"/>
    </source>
</evidence>
<dbReference type="GO" id="GO:0015074">
    <property type="term" value="P:DNA integration"/>
    <property type="evidence" value="ECO:0007669"/>
    <property type="project" value="InterPro"/>
</dbReference>
<accession>A0AAW9HHA2</accession>
<dbReference type="EMBL" id="JAWNFY010000022">
    <property type="protein sequence ID" value="MDY5146914.1"/>
    <property type="molecule type" value="Genomic_DNA"/>
</dbReference>
<evidence type="ECO:0000313" key="7">
    <source>
        <dbReference type="EMBL" id="MDY5140230.1"/>
    </source>
</evidence>
<keyword evidence="9" id="KW-1185">Reference proteome</keyword>
<dbReference type="AlphaFoldDB" id="A0AAW9HHA2"/>
<feature type="domain" description="Core-binding (CB)" evidence="6">
    <location>
        <begin position="6"/>
        <end position="83"/>
    </location>
</feature>
<dbReference type="EMBL" id="JAWNFV010000004">
    <property type="protein sequence ID" value="MDY5140230.1"/>
    <property type="molecule type" value="Genomic_DNA"/>
</dbReference>
<name>A0AAW9HHA2_9ACTO</name>
<evidence type="ECO:0000259" key="5">
    <source>
        <dbReference type="PROSITE" id="PS51898"/>
    </source>
</evidence>
<evidence type="ECO:0000313" key="9">
    <source>
        <dbReference type="Proteomes" id="UP001284901"/>
    </source>
</evidence>
<reference evidence="7 9" key="1">
    <citation type="submission" date="2023-10" db="EMBL/GenBank/DDBJ databases">
        <title>Whole Genome based description of the genera Actinobaculum and Actinotignum reveals a complex phylogenetic relationship within the species included in the genus Actinotignum.</title>
        <authorList>
            <person name="Jensen C.S."/>
            <person name="Dargis R."/>
            <person name="Kemp M."/>
            <person name="Christensen J.J."/>
        </authorList>
    </citation>
    <scope>NUCLEOTIDE SEQUENCE</scope>
    <source>
        <strain evidence="8 9">SLA_B089</strain>
        <strain evidence="7">SLA_B245</strain>
    </source>
</reference>
<evidence type="ECO:0000256" key="4">
    <source>
        <dbReference type="PROSITE-ProRule" id="PRU01248"/>
    </source>
</evidence>
<keyword evidence="2 4" id="KW-0238">DNA-binding</keyword>
<dbReference type="Gene3D" id="1.10.150.130">
    <property type="match status" value="1"/>
</dbReference>
<feature type="domain" description="Tyr recombinase" evidence="5">
    <location>
        <begin position="100"/>
        <end position="271"/>
    </location>
</feature>
<evidence type="ECO:0000256" key="1">
    <source>
        <dbReference type="ARBA" id="ARBA00008857"/>
    </source>
</evidence>
<dbReference type="Proteomes" id="UP001284901">
    <property type="component" value="Unassembled WGS sequence"/>
</dbReference>
<dbReference type="GO" id="GO:0006310">
    <property type="term" value="P:DNA recombination"/>
    <property type="evidence" value="ECO:0007669"/>
    <property type="project" value="UniProtKB-KW"/>
</dbReference>
<dbReference type="GO" id="GO:0003677">
    <property type="term" value="F:DNA binding"/>
    <property type="evidence" value="ECO:0007669"/>
    <property type="project" value="UniProtKB-UniRule"/>
</dbReference>